<feature type="non-terminal residue" evidence="1">
    <location>
        <position position="93"/>
    </location>
</feature>
<proteinExistence type="predicted"/>
<evidence type="ECO:0000313" key="1">
    <source>
        <dbReference type="EMBL" id="GAG77138.1"/>
    </source>
</evidence>
<sequence length="93" mass="10724">MSKFFKWIAGLFKAKPEEVQIPKPFVPVVDVLPEKIVQPEPEQLVIKLPDVMAAKFKRRIVKKSKEKFEISYIKIFGMQRTGTTFLRALCSAN</sequence>
<protein>
    <submittedName>
        <fullName evidence="1">Uncharacterized protein</fullName>
    </submittedName>
</protein>
<accession>X1AYG4</accession>
<name>X1AYG4_9ZZZZ</name>
<gene>
    <name evidence="1" type="ORF">S01H4_29185</name>
</gene>
<dbReference type="EMBL" id="BART01014783">
    <property type="protein sequence ID" value="GAG77138.1"/>
    <property type="molecule type" value="Genomic_DNA"/>
</dbReference>
<comment type="caution">
    <text evidence="1">The sequence shown here is derived from an EMBL/GenBank/DDBJ whole genome shotgun (WGS) entry which is preliminary data.</text>
</comment>
<reference evidence="1" key="1">
    <citation type="journal article" date="2014" name="Front. Microbiol.">
        <title>High frequency of phylogenetically diverse reductive dehalogenase-homologous genes in deep subseafloor sedimentary metagenomes.</title>
        <authorList>
            <person name="Kawai M."/>
            <person name="Futagami T."/>
            <person name="Toyoda A."/>
            <person name="Takaki Y."/>
            <person name="Nishi S."/>
            <person name="Hori S."/>
            <person name="Arai W."/>
            <person name="Tsubouchi T."/>
            <person name="Morono Y."/>
            <person name="Uchiyama I."/>
            <person name="Ito T."/>
            <person name="Fujiyama A."/>
            <person name="Inagaki F."/>
            <person name="Takami H."/>
        </authorList>
    </citation>
    <scope>NUCLEOTIDE SEQUENCE</scope>
    <source>
        <strain evidence="1">Expedition CK06-06</strain>
    </source>
</reference>
<dbReference type="AlphaFoldDB" id="X1AYG4"/>
<organism evidence="1">
    <name type="scientific">marine sediment metagenome</name>
    <dbReference type="NCBI Taxonomy" id="412755"/>
    <lineage>
        <taxon>unclassified sequences</taxon>
        <taxon>metagenomes</taxon>
        <taxon>ecological metagenomes</taxon>
    </lineage>
</organism>